<accession>A0AAN8TPF8</accession>
<evidence type="ECO:0000313" key="2">
    <source>
        <dbReference type="Proteomes" id="UP001371456"/>
    </source>
</evidence>
<gene>
    <name evidence="1" type="ORF">RDI58_010516</name>
</gene>
<dbReference type="Proteomes" id="UP001371456">
    <property type="component" value="Unassembled WGS sequence"/>
</dbReference>
<organism evidence="1 2">
    <name type="scientific">Solanum bulbocastanum</name>
    <name type="common">Wild potato</name>
    <dbReference type="NCBI Taxonomy" id="147425"/>
    <lineage>
        <taxon>Eukaryota</taxon>
        <taxon>Viridiplantae</taxon>
        <taxon>Streptophyta</taxon>
        <taxon>Embryophyta</taxon>
        <taxon>Tracheophyta</taxon>
        <taxon>Spermatophyta</taxon>
        <taxon>Magnoliopsida</taxon>
        <taxon>eudicotyledons</taxon>
        <taxon>Gunneridae</taxon>
        <taxon>Pentapetalae</taxon>
        <taxon>asterids</taxon>
        <taxon>lamiids</taxon>
        <taxon>Solanales</taxon>
        <taxon>Solanaceae</taxon>
        <taxon>Solanoideae</taxon>
        <taxon>Solaneae</taxon>
        <taxon>Solanum</taxon>
    </lineage>
</organism>
<comment type="caution">
    <text evidence="1">The sequence shown here is derived from an EMBL/GenBank/DDBJ whole genome shotgun (WGS) entry which is preliminary data.</text>
</comment>
<protein>
    <submittedName>
        <fullName evidence="1">Uncharacterized protein</fullName>
    </submittedName>
</protein>
<proteinExistence type="predicted"/>
<dbReference type="AlphaFoldDB" id="A0AAN8TPF8"/>
<sequence length="111" mass="12116">MSFHKKIPEALNDIDALVPKSSDTDEYSINATSLGHGIGNVISMGDSFAKGEIPINPTNKTINDVNGDKNIGAASKIPMPDATGDFYICKPRWGTRSVITPERLEDYFWEG</sequence>
<name>A0AAN8TPF8_SOLBU</name>
<keyword evidence="2" id="KW-1185">Reference proteome</keyword>
<reference evidence="1 2" key="1">
    <citation type="submission" date="2024-02" db="EMBL/GenBank/DDBJ databases">
        <title>de novo genome assembly of Solanum bulbocastanum strain 11H21.</title>
        <authorList>
            <person name="Hosaka A.J."/>
        </authorList>
    </citation>
    <scope>NUCLEOTIDE SEQUENCE [LARGE SCALE GENOMIC DNA]</scope>
    <source>
        <tissue evidence="1">Young leaves</tissue>
    </source>
</reference>
<dbReference type="EMBL" id="JBANQN010000004">
    <property type="protein sequence ID" value="KAK6791435.1"/>
    <property type="molecule type" value="Genomic_DNA"/>
</dbReference>
<evidence type="ECO:0000313" key="1">
    <source>
        <dbReference type="EMBL" id="KAK6791435.1"/>
    </source>
</evidence>